<feature type="region of interest" description="Disordered" evidence="1">
    <location>
        <begin position="184"/>
        <end position="250"/>
    </location>
</feature>
<reference evidence="2 3" key="1">
    <citation type="journal article" date="2022" name="G3 (Bethesda)">
        <title>Enemy or ally: a genomic approach to elucidate the lifestyle of Phyllosticta citrichinaensis.</title>
        <authorList>
            <person name="Buijs V.A."/>
            <person name="Groenewald J.Z."/>
            <person name="Haridas S."/>
            <person name="LaButti K.M."/>
            <person name="Lipzen A."/>
            <person name="Martin F.M."/>
            <person name="Barry K."/>
            <person name="Grigoriev I.V."/>
            <person name="Crous P.W."/>
            <person name="Seidl M.F."/>
        </authorList>
    </citation>
    <scope>NUCLEOTIDE SEQUENCE [LARGE SCALE GENOMIC DNA]</scope>
    <source>
        <strain evidence="2 3">CBS 129764</strain>
    </source>
</reference>
<name>A0ABR1Y2R1_9PEZI</name>
<dbReference type="PANTHER" id="PTHR28054:SF1">
    <property type="entry name" value="RNA POLYMERASE I-SPECIFIC TRANSCRIPTION INITIATION FACTOR RRN10"/>
    <property type="match status" value="1"/>
</dbReference>
<dbReference type="EMBL" id="JBBWUH010000002">
    <property type="protein sequence ID" value="KAK8175482.1"/>
    <property type="molecule type" value="Genomic_DNA"/>
</dbReference>
<dbReference type="Proteomes" id="UP001456524">
    <property type="component" value="Unassembled WGS sequence"/>
</dbReference>
<proteinExistence type="predicted"/>
<dbReference type="InterPro" id="IPR022793">
    <property type="entry name" value="Rrn10"/>
</dbReference>
<gene>
    <name evidence="2" type="ORF">IWX90DRAFT_483539</name>
</gene>
<accession>A0ABR1Y2R1</accession>
<evidence type="ECO:0000313" key="3">
    <source>
        <dbReference type="Proteomes" id="UP001456524"/>
    </source>
</evidence>
<protein>
    <submittedName>
        <fullName evidence="2">Uncharacterized protein</fullName>
    </submittedName>
</protein>
<evidence type="ECO:0000313" key="2">
    <source>
        <dbReference type="EMBL" id="KAK8175482.1"/>
    </source>
</evidence>
<evidence type="ECO:0000256" key="1">
    <source>
        <dbReference type="SAM" id="MobiDB-lite"/>
    </source>
</evidence>
<comment type="caution">
    <text evidence="2">The sequence shown here is derived from an EMBL/GenBank/DDBJ whole genome shotgun (WGS) entry which is preliminary data.</text>
</comment>
<sequence length="250" mass="27794">MPKRKADHPLSSDLTDEPLAKKRTATLYDAVAGRVSSNGFMFAEPFVAKDRDTTSSSRLPVPPEEVLFRMRNAPDRYEEKDPYDADRHLGEHQRLPESDLVKALHAYTSDYYNASYGEDSRVDYRSMDETALLAMAIVIEEAAADLLGSTGDLAFIEGENMDNIDMPRAWNGLQWARSVVEGYGTGSAAPENHQSQPESDAADPQATSEKQHSAPQRRRSRQAKSDLDDDSASDYSQDQDLDSDDESDPD</sequence>
<dbReference type="PANTHER" id="PTHR28054">
    <property type="entry name" value="RNA POLYMERASE I-SPECIFIC TRANSCRIPTION INITIATION FACTOR RRN10"/>
    <property type="match status" value="1"/>
</dbReference>
<organism evidence="2 3">
    <name type="scientific">Phyllosticta citrichinensis</name>
    <dbReference type="NCBI Taxonomy" id="1130410"/>
    <lineage>
        <taxon>Eukaryota</taxon>
        <taxon>Fungi</taxon>
        <taxon>Dikarya</taxon>
        <taxon>Ascomycota</taxon>
        <taxon>Pezizomycotina</taxon>
        <taxon>Dothideomycetes</taxon>
        <taxon>Dothideomycetes incertae sedis</taxon>
        <taxon>Botryosphaeriales</taxon>
        <taxon>Phyllostictaceae</taxon>
        <taxon>Phyllosticta</taxon>
    </lineage>
</organism>
<feature type="compositionally biased region" description="Acidic residues" evidence="1">
    <location>
        <begin position="227"/>
        <end position="250"/>
    </location>
</feature>
<keyword evidence="3" id="KW-1185">Reference proteome</keyword>